<sequence>MARCYLEWFPVFSIKQNKAKLLFNSLNHTISA</sequence>
<dbReference type="EMBL" id="BK015744">
    <property type="protein sequence ID" value="DAE23008.1"/>
    <property type="molecule type" value="Genomic_DNA"/>
</dbReference>
<reference evidence="1" key="1">
    <citation type="journal article" date="2021" name="Proc. Natl. Acad. Sci. U.S.A.">
        <title>A Catalog of Tens of Thousands of Viruses from Human Metagenomes Reveals Hidden Associations with Chronic Diseases.</title>
        <authorList>
            <person name="Tisza M.J."/>
            <person name="Buck C.B."/>
        </authorList>
    </citation>
    <scope>NUCLEOTIDE SEQUENCE</scope>
    <source>
        <strain evidence="1">Ct2u94</strain>
    </source>
</reference>
<protein>
    <submittedName>
        <fullName evidence="1">Uncharacterized protein</fullName>
    </submittedName>
</protein>
<evidence type="ECO:0000313" key="1">
    <source>
        <dbReference type="EMBL" id="DAE23008.1"/>
    </source>
</evidence>
<proteinExistence type="predicted"/>
<name>A0A8S5QVC4_9CAUD</name>
<organism evidence="1">
    <name type="scientific">Siphoviridae sp. ct2u94</name>
    <dbReference type="NCBI Taxonomy" id="2826277"/>
    <lineage>
        <taxon>Viruses</taxon>
        <taxon>Duplodnaviria</taxon>
        <taxon>Heunggongvirae</taxon>
        <taxon>Uroviricota</taxon>
        <taxon>Caudoviricetes</taxon>
    </lineage>
</organism>
<accession>A0A8S5QVC4</accession>